<evidence type="ECO:0000259" key="17">
    <source>
        <dbReference type="PROSITE" id="PS50016"/>
    </source>
</evidence>
<keyword evidence="2" id="KW-0597">Phosphoprotein</keyword>
<dbReference type="Pfam" id="PF00856">
    <property type="entry name" value="SET"/>
    <property type="match status" value="1"/>
</dbReference>
<dbReference type="InterPro" id="IPR003889">
    <property type="entry name" value="FYrich_C"/>
</dbReference>
<dbReference type="GO" id="GO:0008270">
    <property type="term" value="F:zinc ion binding"/>
    <property type="evidence" value="ECO:0007669"/>
    <property type="project" value="UniProtKB-KW"/>
</dbReference>
<accession>A0A0N5AVU6</accession>
<proteinExistence type="predicted"/>
<dbReference type="Gene3D" id="3.30.40.10">
    <property type="entry name" value="Zinc/RING finger domain, C3HC4 (zinc finger)"/>
    <property type="match status" value="3"/>
</dbReference>
<dbReference type="CDD" id="cd15514">
    <property type="entry name" value="PHD6_KMT2C_like"/>
    <property type="match status" value="1"/>
</dbReference>
<keyword evidence="13" id="KW-0539">Nucleus</keyword>
<evidence type="ECO:0000313" key="20">
    <source>
        <dbReference type="Proteomes" id="UP000046393"/>
    </source>
</evidence>
<evidence type="ECO:0000256" key="1">
    <source>
        <dbReference type="ARBA" id="ARBA00004123"/>
    </source>
</evidence>
<dbReference type="PROSITE" id="PS51543">
    <property type="entry name" value="FYRC"/>
    <property type="match status" value="1"/>
</dbReference>
<dbReference type="PROSITE" id="PS50280">
    <property type="entry name" value="SET"/>
    <property type="match status" value="1"/>
</dbReference>
<dbReference type="GO" id="GO:0003713">
    <property type="term" value="F:transcription coactivator activity"/>
    <property type="evidence" value="ECO:0007669"/>
    <property type="project" value="TreeGrafter"/>
</dbReference>
<keyword evidence="5" id="KW-0949">S-adenosyl-L-methionine</keyword>
<dbReference type="FunFam" id="3.30.40.10:FF:000002">
    <property type="entry name" value="Histone-lysine N-methyltransferase"/>
    <property type="match status" value="1"/>
</dbReference>
<protein>
    <submittedName>
        <fullName evidence="21">Histone-lysine N-methyltransferase</fullName>
    </submittedName>
</protein>
<keyword evidence="4" id="KW-0808">Transferase</keyword>
<dbReference type="PROSITE" id="PS50016">
    <property type="entry name" value="ZF_PHD_2"/>
    <property type="match status" value="3"/>
</dbReference>
<feature type="compositionally biased region" description="Acidic residues" evidence="16">
    <location>
        <begin position="397"/>
        <end position="408"/>
    </location>
</feature>
<dbReference type="GO" id="GO:0045944">
    <property type="term" value="P:positive regulation of transcription by RNA polymerase II"/>
    <property type="evidence" value="ECO:0007669"/>
    <property type="project" value="TreeGrafter"/>
</dbReference>
<evidence type="ECO:0000259" key="19">
    <source>
        <dbReference type="PROSITE" id="PS51805"/>
    </source>
</evidence>
<feature type="compositionally biased region" description="Polar residues" evidence="16">
    <location>
        <begin position="694"/>
        <end position="717"/>
    </location>
</feature>
<keyword evidence="15" id="KW-0175">Coiled coil</keyword>
<keyword evidence="6" id="KW-0479">Metal-binding</keyword>
<evidence type="ECO:0000256" key="12">
    <source>
        <dbReference type="ARBA" id="ARBA00023163"/>
    </source>
</evidence>
<evidence type="ECO:0000313" key="21">
    <source>
        <dbReference type="WBParaSite" id="SMUV_0000902401-mRNA-1"/>
    </source>
</evidence>
<dbReference type="SUPFAM" id="SSF82199">
    <property type="entry name" value="SET domain"/>
    <property type="match status" value="1"/>
</dbReference>
<feature type="compositionally biased region" description="Basic residues" evidence="16">
    <location>
        <begin position="414"/>
        <end position="424"/>
    </location>
</feature>
<dbReference type="PANTHER" id="PTHR45888:SF6">
    <property type="entry name" value="HL01030P-RELATED"/>
    <property type="match status" value="1"/>
</dbReference>
<keyword evidence="8 14" id="KW-0863">Zinc-finger</keyword>
<dbReference type="WBParaSite" id="SMUV_0000902401-mRNA-1">
    <property type="protein sequence ID" value="SMUV_0000902401-mRNA-1"/>
    <property type="gene ID" value="SMUV_0000902401"/>
</dbReference>
<dbReference type="InterPro" id="IPR036910">
    <property type="entry name" value="HMG_box_dom_sf"/>
</dbReference>
<reference evidence="21" key="1">
    <citation type="submission" date="2017-02" db="UniProtKB">
        <authorList>
            <consortium name="WormBaseParasite"/>
        </authorList>
    </citation>
    <scope>IDENTIFICATION</scope>
</reference>
<feature type="region of interest" description="Disordered" evidence="16">
    <location>
        <begin position="1779"/>
        <end position="1807"/>
    </location>
</feature>
<sequence length="1967" mass="221180">MGRGKLKSRYLGSAGDLTEPPPTYRGKRGRGGYKGTRGRPGSMSNVHIRGGKTYPVLAALSAAQAATSNDQDQESSSTEDGRHRDENDYIRTVVVTAEKQSYFKQVSICLICGSIGKDVEGTMVSCVTCGQSYHTFCVGLHDKLNGTILKRGWRCLDCTVCEGCGEGRDESKLLLCDECDVSCHIYCLDPKLDEIPKGPWRCKWCSTCRRCGQQIPNGIDVSHMSGLCETCFSLRKCPKCNRNYEIADHIIKCQHCNRWLHGKCEDLYGEDMLEAASENGFRCSLCRPQGNALFNDASNLICDYVSMTKCAAEVLHTRNVPIVRPHSVSGELLVDHFMSRAHSFDDGYEDDDVENSQFTVTSGRGRGGRGGGPGRRTLRLGIGGFVVKQPRHRILAAEEDDGKFEEESGIGQKPKLKRPRKPRRSQLEDNYPPSIQEAFFGLKPIEGRNLLEMTVKEPIMHNECTKASVSSEACRELHELSESGTEALREGENFLGDLMDTDLLGMSEDLDIENLEMITDLLNDDDEEDDGLDVNIDDSSVNTGWSIQSGQSPFLSGSQQDLKVGGSERFGNPQSGYQKNSGVSQQSSYPLHTNVSQSGSRSNSQMDDCVERVNQATERWEEDEPLGDRATKAAVLYANINYPRLKEDYPLWNDRGKQIHRIWRSLEPGTRQEYVNKARENRASRAKPKKRVAPNTQRSGITGDSNLSTSRVSSYYYSGQDGENAAGSQSVSSDPSTANPQSSVVHLTKEVFDNYNQLQRRSNELSKYQQAIETDLQRMRKQKKSLIAKRRQMNKSRQNIGARGERVEVDLNEADKQSLQTLANTILVRQKDLENCKRDIKLHASNVRDFELQNNIPHDMYMQNEQQPLSQHSSEMQVNISRTSLSTQSAHINASVNQDGLQPPPPYHSAQSVGTTCFLKPGLQYQNVSGQPLQQQQKQQQYTNVKIENGDWQSRIKSGSKKRKREDEVTEVMKTRILGSVSETSLTSSEEKEIFDILYSVIAQVVANIEADNSLGDLGVKSLDAPKPKKKRTQLKKMSVAANNEYELLLARINAQLGLCSPLPRNALEPLPRNDRFSFNTIGVTDLPYRKDKMPIIGNRIGEMKLIFMDDYYTSIFECPFKKEDVYVLMSDFCRDVNTKALLTCDPQELAWCDEYDVDTYGSRMDSLLLPRRSRSPRLRGFERNSDAKLQVDNEECSVNLIIEGVDSKVCFNNLMALLNIKDKPDFQLDTPPHTPELAQSVTNEVVKVEPEENLTCRHCGALTKEAAVRKTSQQLGITSDRCDEELAFCSLICYFNFAANSRLALSTDDLTKAERFVDGETLAKLRQLSAEHFAKYLHLKVRPEIVGNSHISNEIIGGLLDSRFGTTEAERTQLEAVHVRDLASLNETTSQKSTEKKWKGVFWMQCDVSLVESFDKLTNEVLQKQLTAQLRLMDRPSNIVYPDDTRKCEFCSGFGDGEVDTCGRLINVDANVWVHVNCALWSQEVYECSSGALRNVEEALRRASVVNCMHCGKIGASVRCYKLNCNSHFHLPCAMKTKGRFMKDKTFFCGNHEDVRAEMVLDRLRVFRRLYVEREENQLIAKLFQHNDSEKLVLRVGSLLFHNLGQLLPDQLKKFHNADFIFPVGYTVTRFFWSTTNPCKKVPYKCSIEEDKSSNAVFVVSHDSGGKNSICKYEGPDASSAWRSILKAANSTREKAGSMLRLFPFHTSGETLFGLNESSISKMIESLPGVDQLATYTFKHGGSPLMDLPLAVNPSGCARCEPRFRTLIKNKNKPLHKSPTATFRRLKTDTETTRESRTRGGRGNSLESGNQLSWFTGIATDYSASPYSRFEPGQLQNSTIYSQYQKMKKEWKNNVYLARSRIQGLGLYASKNIEMNSMIIEYKGELIRSEVSEMREKKYEAQNRGVYMFRIDEERVIDATMAGGPARYINHSCDPNCSTRLVTSGTTADDKKIIIIANRPISAGEE</sequence>
<keyword evidence="12" id="KW-0804">Transcription</keyword>
<dbReference type="Pfam" id="PF00628">
    <property type="entry name" value="PHD"/>
    <property type="match status" value="2"/>
</dbReference>
<dbReference type="PANTHER" id="PTHR45888">
    <property type="entry name" value="HL01030P-RELATED"/>
    <property type="match status" value="1"/>
</dbReference>
<evidence type="ECO:0000256" key="3">
    <source>
        <dbReference type="ARBA" id="ARBA00022603"/>
    </source>
</evidence>
<feature type="coiled-coil region" evidence="15">
    <location>
        <begin position="769"/>
        <end position="796"/>
    </location>
</feature>
<feature type="region of interest" description="Disordered" evidence="16">
    <location>
        <begin position="65"/>
        <end position="86"/>
    </location>
</feature>
<dbReference type="GO" id="GO:0005700">
    <property type="term" value="C:polytene chromosome"/>
    <property type="evidence" value="ECO:0007669"/>
    <property type="project" value="UniProtKB-ARBA"/>
</dbReference>
<dbReference type="SMART" id="SM00249">
    <property type="entry name" value="PHD"/>
    <property type="match status" value="4"/>
</dbReference>
<feature type="region of interest" description="Disordered" evidence="16">
    <location>
        <begin position="558"/>
        <end position="609"/>
    </location>
</feature>
<dbReference type="PROSITE" id="PS51805">
    <property type="entry name" value="EPHD"/>
    <property type="match status" value="1"/>
</dbReference>
<dbReference type="InterPro" id="IPR019787">
    <property type="entry name" value="Znf_PHD-finger"/>
</dbReference>
<dbReference type="Gene3D" id="1.10.30.10">
    <property type="entry name" value="High mobility group box domain"/>
    <property type="match status" value="1"/>
</dbReference>
<feature type="compositionally biased region" description="Polar residues" evidence="16">
    <location>
        <begin position="572"/>
        <end position="606"/>
    </location>
</feature>
<dbReference type="SMART" id="SM00541">
    <property type="entry name" value="FYRN"/>
    <property type="match status" value="1"/>
</dbReference>
<evidence type="ECO:0000256" key="6">
    <source>
        <dbReference type="ARBA" id="ARBA00022723"/>
    </source>
</evidence>
<feature type="domain" description="PHD-type" evidence="17">
    <location>
        <begin position="158"/>
        <end position="208"/>
    </location>
</feature>
<feature type="compositionally biased region" description="Polar residues" evidence="16">
    <location>
        <begin position="67"/>
        <end position="78"/>
    </location>
</feature>
<feature type="compositionally biased region" description="Basic and acidic residues" evidence="16">
    <location>
        <begin position="1787"/>
        <end position="1799"/>
    </location>
</feature>
<evidence type="ECO:0000256" key="8">
    <source>
        <dbReference type="ARBA" id="ARBA00022771"/>
    </source>
</evidence>
<feature type="region of interest" description="Disordered" evidence="16">
    <location>
        <begin position="397"/>
        <end position="431"/>
    </location>
</feature>
<dbReference type="SMART" id="SM00542">
    <property type="entry name" value="FYRC"/>
    <property type="match status" value="1"/>
</dbReference>
<dbReference type="CDD" id="cd15513">
    <property type="entry name" value="PHD5_KMT2C_like"/>
    <property type="match status" value="1"/>
</dbReference>
<keyword evidence="7" id="KW-0677">Repeat</keyword>
<dbReference type="CDD" id="cd15512">
    <property type="entry name" value="PHD4_KMT2C_like"/>
    <property type="match status" value="1"/>
</dbReference>
<dbReference type="Pfam" id="PF05964">
    <property type="entry name" value="FYRN"/>
    <property type="match status" value="1"/>
</dbReference>
<dbReference type="GO" id="GO:0044666">
    <property type="term" value="C:MLL3/4 complex"/>
    <property type="evidence" value="ECO:0007669"/>
    <property type="project" value="TreeGrafter"/>
</dbReference>
<keyword evidence="3" id="KW-0489">Methyltransferase</keyword>
<evidence type="ECO:0000256" key="13">
    <source>
        <dbReference type="ARBA" id="ARBA00023242"/>
    </source>
</evidence>
<feature type="compositionally biased region" description="Polar residues" evidence="16">
    <location>
        <begin position="726"/>
        <end position="743"/>
    </location>
</feature>
<dbReference type="GO" id="GO:0042800">
    <property type="term" value="F:histone H3K4 methyltransferase activity"/>
    <property type="evidence" value="ECO:0007669"/>
    <property type="project" value="TreeGrafter"/>
</dbReference>
<dbReference type="InterPro" id="IPR034732">
    <property type="entry name" value="EPHD"/>
</dbReference>
<evidence type="ECO:0000256" key="10">
    <source>
        <dbReference type="ARBA" id="ARBA00022853"/>
    </source>
</evidence>
<dbReference type="Pfam" id="PF13771">
    <property type="entry name" value="zf-HC5HC2H"/>
    <property type="match status" value="1"/>
</dbReference>
<dbReference type="InterPro" id="IPR001965">
    <property type="entry name" value="Znf_PHD"/>
</dbReference>
<feature type="domain" description="PHD-type" evidence="17">
    <location>
        <begin position="106"/>
        <end position="161"/>
    </location>
</feature>
<dbReference type="InterPro" id="IPR003888">
    <property type="entry name" value="FYrich_N"/>
</dbReference>
<evidence type="ECO:0000256" key="14">
    <source>
        <dbReference type="PROSITE-ProRule" id="PRU00146"/>
    </source>
</evidence>
<dbReference type="SUPFAM" id="SSF57903">
    <property type="entry name" value="FYVE/PHD zinc finger"/>
    <property type="match status" value="3"/>
</dbReference>
<name>A0A0N5AVU6_9BILA</name>
<keyword evidence="9" id="KW-0862">Zinc</keyword>
<comment type="subcellular location">
    <subcellularLocation>
        <location evidence="1">Nucleus</location>
    </subcellularLocation>
</comment>
<dbReference type="InterPro" id="IPR011011">
    <property type="entry name" value="Znf_FYVE_PHD"/>
</dbReference>
<feature type="region of interest" description="Disordered" evidence="16">
    <location>
        <begin position="1"/>
        <end position="45"/>
    </location>
</feature>
<feature type="domain" description="PHD-type" evidence="17">
    <location>
        <begin position="234"/>
        <end position="289"/>
    </location>
</feature>
<feature type="compositionally biased region" description="Basic and acidic residues" evidence="16">
    <location>
        <begin position="674"/>
        <end position="683"/>
    </location>
</feature>
<evidence type="ECO:0000256" key="5">
    <source>
        <dbReference type="ARBA" id="ARBA00022691"/>
    </source>
</evidence>
<evidence type="ECO:0000256" key="15">
    <source>
        <dbReference type="SAM" id="Coils"/>
    </source>
</evidence>
<organism evidence="20 21">
    <name type="scientific">Syphacia muris</name>
    <dbReference type="NCBI Taxonomy" id="451379"/>
    <lineage>
        <taxon>Eukaryota</taxon>
        <taxon>Metazoa</taxon>
        <taxon>Ecdysozoa</taxon>
        <taxon>Nematoda</taxon>
        <taxon>Chromadorea</taxon>
        <taxon>Rhabditida</taxon>
        <taxon>Spirurina</taxon>
        <taxon>Oxyuridomorpha</taxon>
        <taxon>Oxyuroidea</taxon>
        <taxon>Oxyuridae</taxon>
        <taxon>Syphacia</taxon>
    </lineage>
</organism>
<dbReference type="InterPro" id="IPR001214">
    <property type="entry name" value="SET_dom"/>
</dbReference>
<feature type="region of interest" description="Disordered" evidence="16">
    <location>
        <begin position="674"/>
        <end position="743"/>
    </location>
</feature>
<dbReference type="InterPro" id="IPR019786">
    <property type="entry name" value="Zinc_finger_PHD-type_CS"/>
</dbReference>
<evidence type="ECO:0000256" key="7">
    <source>
        <dbReference type="ARBA" id="ARBA00022737"/>
    </source>
</evidence>
<evidence type="ECO:0000256" key="4">
    <source>
        <dbReference type="ARBA" id="ARBA00022679"/>
    </source>
</evidence>
<dbReference type="Gene3D" id="2.170.270.10">
    <property type="entry name" value="SET domain"/>
    <property type="match status" value="1"/>
</dbReference>
<keyword evidence="20" id="KW-1185">Reference proteome</keyword>
<keyword evidence="11" id="KW-0805">Transcription regulation</keyword>
<feature type="domain" description="PHD-type" evidence="19">
    <location>
        <begin position="1446"/>
        <end position="1554"/>
    </location>
</feature>
<evidence type="ECO:0000256" key="11">
    <source>
        <dbReference type="ARBA" id="ARBA00023015"/>
    </source>
</evidence>
<evidence type="ECO:0000259" key="18">
    <source>
        <dbReference type="PROSITE" id="PS50280"/>
    </source>
</evidence>
<keyword evidence="10" id="KW-0156">Chromatin regulator</keyword>
<dbReference type="InterPro" id="IPR046341">
    <property type="entry name" value="SET_dom_sf"/>
</dbReference>
<dbReference type="Proteomes" id="UP000046393">
    <property type="component" value="Unplaced"/>
</dbReference>
<dbReference type="PROSITE" id="PS01359">
    <property type="entry name" value="ZF_PHD_1"/>
    <property type="match status" value="1"/>
</dbReference>
<evidence type="ECO:0000256" key="9">
    <source>
        <dbReference type="ARBA" id="ARBA00022833"/>
    </source>
</evidence>
<dbReference type="SMART" id="SM00317">
    <property type="entry name" value="SET"/>
    <property type="match status" value="1"/>
</dbReference>
<dbReference type="Pfam" id="PF05965">
    <property type="entry name" value="FYRC"/>
    <property type="match status" value="1"/>
</dbReference>
<evidence type="ECO:0000256" key="2">
    <source>
        <dbReference type="ARBA" id="ARBA00022553"/>
    </source>
</evidence>
<evidence type="ECO:0000256" key="16">
    <source>
        <dbReference type="SAM" id="MobiDB-lite"/>
    </source>
</evidence>
<dbReference type="STRING" id="451379.A0A0N5AVU6"/>
<dbReference type="PROSITE" id="PS51542">
    <property type="entry name" value="FYRN"/>
    <property type="match status" value="1"/>
</dbReference>
<dbReference type="InterPro" id="IPR013083">
    <property type="entry name" value="Znf_RING/FYVE/PHD"/>
</dbReference>
<dbReference type="Gene3D" id="3.30.160.360">
    <property type="match status" value="1"/>
</dbReference>
<feature type="domain" description="SET" evidence="18">
    <location>
        <begin position="1854"/>
        <end position="1967"/>
    </location>
</feature>
<dbReference type="GO" id="GO:0032259">
    <property type="term" value="P:methylation"/>
    <property type="evidence" value="ECO:0007669"/>
    <property type="project" value="UniProtKB-KW"/>
</dbReference>